<organism evidence="1 2">
    <name type="scientific">Neptunitalea lumnitzerae</name>
    <dbReference type="NCBI Taxonomy" id="2965509"/>
    <lineage>
        <taxon>Bacteria</taxon>
        <taxon>Pseudomonadati</taxon>
        <taxon>Bacteroidota</taxon>
        <taxon>Flavobacteriia</taxon>
        <taxon>Flavobacteriales</taxon>
        <taxon>Flavobacteriaceae</taxon>
        <taxon>Neptunitalea</taxon>
    </lineage>
</organism>
<comment type="caution">
    <text evidence="1">The sequence shown here is derived from an EMBL/GenBank/DDBJ whole genome shotgun (WGS) entry which is preliminary data.</text>
</comment>
<accession>A0ABQ5MGW4</accession>
<reference evidence="1" key="1">
    <citation type="submission" date="2022-07" db="EMBL/GenBank/DDBJ databases">
        <title>Taxonomy of Novel Oxalotrophic and Methylotrophic Bacteria.</title>
        <authorList>
            <person name="Sahin N."/>
            <person name="Tani A."/>
        </authorList>
    </citation>
    <scope>NUCLEOTIDE SEQUENCE</scope>
    <source>
        <strain evidence="1">Y10</strain>
    </source>
</reference>
<dbReference type="RefSeq" id="WP_281764278.1">
    <property type="nucleotide sequence ID" value="NZ_BRVO01000001.1"/>
</dbReference>
<proteinExistence type="predicted"/>
<protein>
    <submittedName>
        <fullName evidence="1">Uncharacterized protein</fullName>
    </submittedName>
</protein>
<evidence type="ECO:0000313" key="1">
    <source>
        <dbReference type="EMBL" id="GLB48644.1"/>
    </source>
</evidence>
<keyword evidence="2" id="KW-1185">Reference proteome</keyword>
<dbReference type="EMBL" id="BRVO01000001">
    <property type="protein sequence ID" value="GLB48644.1"/>
    <property type="molecule type" value="Genomic_DNA"/>
</dbReference>
<dbReference type="Proteomes" id="UP001143543">
    <property type="component" value="Unassembled WGS sequence"/>
</dbReference>
<name>A0ABQ5MGW4_9FLAO</name>
<evidence type="ECO:0000313" key="2">
    <source>
        <dbReference type="Proteomes" id="UP001143543"/>
    </source>
</evidence>
<gene>
    <name evidence="1" type="ORF">Y10_10120</name>
</gene>
<sequence length="387" mass="44192">MRILYTFLIICLIGFTGYGQKYKSLDYVKINEGYNLTKVVTVKSCPEQITKGDSIKSVTTYKDTSKGEKTYTISSHKIAGSNEEISIDKKISLNLKSFEGKANLFLDENDKSKIHINYWLNDKNFIPKETKIIIRNKKLQCNETYKKEVKTVITKIDSTYNLWRVDTKDITFKNDNGKEEIIEPDYFNYCNIIIEVYETDNNTKPDYYLVNKYDKNADYILKLENRDVISFGERAWEFGAVTIPIKFRPLQRGNNTKVGQKFVGDLNVGAFATYKLGTYKARYVRGAGFEKLASISCNIGPFFTIGTENLDKNNTTTGKIPITNDSTQSIGTVTPGAGIMLNIYNFQLGIYTGWDIGVGSKSSNWDYHGKQWFGFGFSYSLKTPWKE</sequence>